<keyword evidence="2 5" id="KW-0812">Transmembrane</keyword>
<dbReference type="InterPro" id="IPR036259">
    <property type="entry name" value="MFS_trans_sf"/>
</dbReference>
<proteinExistence type="predicted"/>
<dbReference type="InterPro" id="IPR011701">
    <property type="entry name" value="MFS"/>
</dbReference>
<feature type="transmembrane region" description="Helical" evidence="5">
    <location>
        <begin position="118"/>
        <end position="140"/>
    </location>
</feature>
<dbReference type="CDD" id="cd17339">
    <property type="entry name" value="MFS_NIMT_CynX_like"/>
    <property type="match status" value="1"/>
</dbReference>
<sequence length="415" mass="43196">MTSRGSSGADGGAATPGGGGARRLRPGFVIIGILLVASNLRASITAVGPVLDQARAGADLSAIEASALISVPLLAFAVFSPVMPGIAVRFGLERTIGGSLILLAAGIVARSIPGDLFLWAGTLALGVAIAAINVLLPSVLKRDFPREIGRLTGVYSAVQSAFAAVAAGIAVPIAGISDDGWRIAYGVWAGLALIAFAVFAPQMRRPGAVTVELRAVQVAEEPPRGRSPWTQALAWQVTVFMGLQSTIFYVVITWMPAIEQSVGIDAFTAGWHQSAFQVFGITGTLTAAWMLHKWQRDQRIVVSIYSLSSLLGITGVLVNPHITLLWLAMIGFAQGGLIVLALALFGLRTSNHRAAASLSGMAQSIGYLLAAVGPLMIGAIHGATGDWTLPLIVLLGVIVVQFVCGVLASRNRVLR</sequence>
<feature type="transmembrane region" description="Helical" evidence="5">
    <location>
        <begin position="28"/>
        <end position="51"/>
    </location>
</feature>
<gene>
    <name evidence="7" type="ORF">HCR76_05220</name>
</gene>
<dbReference type="SUPFAM" id="SSF103473">
    <property type="entry name" value="MFS general substrate transporter"/>
    <property type="match status" value="1"/>
</dbReference>
<comment type="subcellular location">
    <subcellularLocation>
        <location evidence="1">Cell membrane</location>
        <topology evidence="1">Multi-pass membrane protein</topology>
    </subcellularLocation>
</comment>
<evidence type="ECO:0000256" key="4">
    <source>
        <dbReference type="ARBA" id="ARBA00023136"/>
    </source>
</evidence>
<evidence type="ECO:0000313" key="7">
    <source>
        <dbReference type="EMBL" id="QPZ39462.1"/>
    </source>
</evidence>
<evidence type="ECO:0000256" key="2">
    <source>
        <dbReference type="ARBA" id="ARBA00022692"/>
    </source>
</evidence>
<dbReference type="InterPro" id="IPR020846">
    <property type="entry name" value="MFS_dom"/>
</dbReference>
<protein>
    <submittedName>
        <fullName evidence="7">MFS transporter</fullName>
    </submittedName>
</protein>
<feature type="transmembrane region" description="Helical" evidence="5">
    <location>
        <begin position="63"/>
        <end position="83"/>
    </location>
</feature>
<feature type="transmembrane region" description="Helical" evidence="5">
    <location>
        <begin position="389"/>
        <end position="408"/>
    </location>
</feature>
<feature type="transmembrane region" description="Helical" evidence="5">
    <location>
        <begin position="274"/>
        <end position="291"/>
    </location>
</feature>
<feature type="transmembrane region" description="Helical" evidence="5">
    <location>
        <begin position="233"/>
        <end position="254"/>
    </location>
</feature>
<dbReference type="InterPro" id="IPR052524">
    <property type="entry name" value="MFS_Cyanate_Porter"/>
</dbReference>
<feature type="transmembrane region" description="Helical" evidence="5">
    <location>
        <begin position="365"/>
        <end position="383"/>
    </location>
</feature>
<feature type="transmembrane region" description="Helical" evidence="5">
    <location>
        <begin position="152"/>
        <end position="177"/>
    </location>
</feature>
<dbReference type="Proteomes" id="UP000662814">
    <property type="component" value="Chromosome"/>
</dbReference>
<keyword evidence="4 5" id="KW-0472">Membrane</keyword>
<dbReference type="PROSITE" id="PS50850">
    <property type="entry name" value="MFS"/>
    <property type="match status" value="1"/>
</dbReference>
<feature type="transmembrane region" description="Helical" evidence="5">
    <location>
        <begin position="324"/>
        <end position="345"/>
    </location>
</feature>
<feature type="transmembrane region" description="Helical" evidence="5">
    <location>
        <begin position="95"/>
        <end position="112"/>
    </location>
</feature>
<dbReference type="Gene3D" id="1.20.1250.20">
    <property type="entry name" value="MFS general substrate transporter like domains"/>
    <property type="match status" value="2"/>
</dbReference>
<feature type="domain" description="Major facilitator superfamily (MFS) profile" evidence="6">
    <location>
        <begin position="27"/>
        <end position="413"/>
    </location>
</feature>
<evidence type="ECO:0000313" key="8">
    <source>
        <dbReference type="Proteomes" id="UP000662814"/>
    </source>
</evidence>
<dbReference type="Pfam" id="PF07690">
    <property type="entry name" value="MFS_1"/>
    <property type="match status" value="1"/>
</dbReference>
<dbReference type="PANTHER" id="PTHR23523">
    <property type="match status" value="1"/>
</dbReference>
<name>A0ABX6YL62_9MICO</name>
<evidence type="ECO:0000256" key="3">
    <source>
        <dbReference type="ARBA" id="ARBA00022989"/>
    </source>
</evidence>
<keyword evidence="3 5" id="KW-1133">Transmembrane helix</keyword>
<accession>A0ABX6YL62</accession>
<feature type="transmembrane region" description="Helical" evidence="5">
    <location>
        <begin position="183"/>
        <end position="200"/>
    </location>
</feature>
<evidence type="ECO:0000259" key="6">
    <source>
        <dbReference type="PROSITE" id="PS50850"/>
    </source>
</evidence>
<feature type="transmembrane region" description="Helical" evidence="5">
    <location>
        <begin position="300"/>
        <end position="318"/>
    </location>
</feature>
<evidence type="ECO:0000256" key="1">
    <source>
        <dbReference type="ARBA" id="ARBA00004651"/>
    </source>
</evidence>
<keyword evidence="8" id="KW-1185">Reference proteome</keyword>
<dbReference type="PANTHER" id="PTHR23523:SF2">
    <property type="entry name" value="2-NITROIMIDAZOLE TRANSPORTER"/>
    <property type="match status" value="1"/>
</dbReference>
<reference evidence="7 8" key="1">
    <citation type="submission" date="2020-12" db="EMBL/GenBank/DDBJ databases">
        <title>Microbacterium sp. HY060.</title>
        <authorList>
            <person name="Zhou J."/>
        </authorList>
    </citation>
    <scope>NUCLEOTIDE SEQUENCE [LARGE SCALE GENOMIC DNA]</scope>
    <source>
        <strain evidence="7 8">HY60</strain>
    </source>
</reference>
<dbReference type="RefSeq" id="WP_166988872.1">
    <property type="nucleotide sequence ID" value="NZ_CP061169.1"/>
</dbReference>
<evidence type="ECO:0000256" key="5">
    <source>
        <dbReference type="SAM" id="Phobius"/>
    </source>
</evidence>
<organism evidence="7 8">
    <name type="scientific">Paramicrobacterium chengjingii</name>
    <dbReference type="NCBI Taxonomy" id="2769067"/>
    <lineage>
        <taxon>Bacteria</taxon>
        <taxon>Bacillati</taxon>
        <taxon>Actinomycetota</taxon>
        <taxon>Actinomycetes</taxon>
        <taxon>Micrococcales</taxon>
        <taxon>Microbacteriaceae</taxon>
        <taxon>Paramicrobacterium</taxon>
    </lineage>
</organism>
<dbReference type="EMBL" id="CP061169">
    <property type="protein sequence ID" value="QPZ39462.1"/>
    <property type="molecule type" value="Genomic_DNA"/>
</dbReference>